<gene>
    <name evidence="2" type="ORF">BofuT4_uP157240.1</name>
</gene>
<organism evidence="2 3">
    <name type="scientific">Botryotinia fuckeliana (strain T4)</name>
    <name type="common">Noble rot fungus</name>
    <name type="synonym">Botrytis cinerea</name>
    <dbReference type="NCBI Taxonomy" id="999810"/>
    <lineage>
        <taxon>Eukaryota</taxon>
        <taxon>Fungi</taxon>
        <taxon>Dikarya</taxon>
        <taxon>Ascomycota</taxon>
        <taxon>Pezizomycotina</taxon>
        <taxon>Leotiomycetes</taxon>
        <taxon>Helotiales</taxon>
        <taxon>Sclerotiniaceae</taxon>
        <taxon>Botrytis</taxon>
    </lineage>
</organism>
<accession>G2YUN0</accession>
<evidence type="ECO:0000313" key="3">
    <source>
        <dbReference type="Proteomes" id="UP000008177"/>
    </source>
</evidence>
<dbReference type="Proteomes" id="UP000008177">
    <property type="component" value="Unplaced contigs"/>
</dbReference>
<dbReference type="AlphaFoldDB" id="G2YUN0"/>
<evidence type="ECO:0000256" key="1">
    <source>
        <dbReference type="SAM" id="MobiDB-lite"/>
    </source>
</evidence>
<feature type="compositionally biased region" description="Polar residues" evidence="1">
    <location>
        <begin position="7"/>
        <end position="29"/>
    </location>
</feature>
<dbReference type="InParanoid" id="G2YUN0"/>
<protein>
    <submittedName>
        <fullName evidence="2">Uncharacterized protein</fullName>
    </submittedName>
</protein>
<name>G2YUN0_BOTF4</name>
<dbReference type="EMBL" id="FQ790354">
    <property type="protein sequence ID" value="CCD55328.1"/>
    <property type="molecule type" value="Genomic_DNA"/>
</dbReference>
<reference evidence="3" key="1">
    <citation type="journal article" date="2011" name="PLoS Genet.">
        <title>Genomic analysis of the necrotrophic fungal pathogens Sclerotinia sclerotiorum and Botrytis cinerea.</title>
        <authorList>
            <person name="Amselem J."/>
            <person name="Cuomo C.A."/>
            <person name="van Kan J.A."/>
            <person name="Viaud M."/>
            <person name="Benito E.P."/>
            <person name="Couloux A."/>
            <person name="Coutinho P.M."/>
            <person name="de Vries R.P."/>
            <person name="Dyer P.S."/>
            <person name="Fillinger S."/>
            <person name="Fournier E."/>
            <person name="Gout L."/>
            <person name="Hahn M."/>
            <person name="Kohn L."/>
            <person name="Lapalu N."/>
            <person name="Plummer K.M."/>
            <person name="Pradier J.M."/>
            <person name="Quevillon E."/>
            <person name="Sharon A."/>
            <person name="Simon A."/>
            <person name="ten Have A."/>
            <person name="Tudzynski B."/>
            <person name="Tudzynski P."/>
            <person name="Wincker P."/>
            <person name="Andrew M."/>
            <person name="Anthouard V."/>
            <person name="Beever R.E."/>
            <person name="Beffa R."/>
            <person name="Benoit I."/>
            <person name="Bouzid O."/>
            <person name="Brault B."/>
            <person name="Chen Z."/>
            <person name="Choquer M."/>
            <person name="Collemare J."/>
            <person name="Cotton P."/>
            <person name="Danchin E.G."/>
            <person name="Da Silva C."/>
            <person name="Gautier A."/>
            <person name="Giraud C."/>
            <person name="Giraud T."/>
            <person name="Gonzalez C."/>
            <person name="Grossetete S."/>
            <person name="Guldener U."/>
            <person name="Henrissat B."/>
            <person name="Howlett B.J."/>
            <person name="Kodira C."/>
            <person name="Kretschmer M."/>
            <person name="Lappartient A."/>
            <person name="Leroch M."/>
            <person name="Levis C."/>
            <person name="Mauceli E."/>
            <person name="Neuveglise C."/>
            <person name="Oeser B."/>
            <person name="Pearson M."/>
            <person name="Poulain J."/>
            <person name="Poussereau N."/>
            <person name="Quesneville H."/>
            <person name="Rascle C."/>
            <person name="Schumacher J."/>
            <person name="Segurens B."/>
            <person name="Sexton A."/>
            <person name="Silva E."/>
            <person name="Sirven C."/>
            <person name="Soanes D.M."/>
            <person name="Talbot N.J."/>
            <person name="Templeton M."/>
            <person name="Yandava C."/>
            <person name="Yarden O."/>
            <person name="Zeng Q."/>
            <person name="Rollins J.A."/>
            <person name="Lebrun M.H."/>
            <person name="Dickman M."/>
        </authorList>
    </citation>
    <scope>NUCLEOTIDE SEQUENCE [LARGE SCALE GENOMIC DNA]</scope>
    <source>
        <strain evidence="3">T4</strain>
    </source>
</reference>
<dbReference type="HOGENOM" id="CLU_3068452_0_0_1"/>
<proteinExistence type="predicted"/>
<feature type="region of interest" description="Disordered" evidence="1">
    <location>
        <begin position="1"/>
        <end position="37"/>
    </location>
</feature>
<evidence type="ECO:0000313" key="2">
    <source>
        <dbReference type="EMBL" id="CCD55328.1"/>
    </source>
</evidence>
<sequence length="53" mass="5899">MIHAHTLTHSPSSIQSKAKQSSNSQTRLPNTNTNTHVQTTHILSILRILRPSI</sequence>